<dbReference type="KEGG" id="chu:CHU_2311"/>
<accession>A0A6N4STE4</accession>
<sequence>MLKKISVLPTAADITNFNTLYMSCDTQADQVVVDLFEGLGHKKGHAILHALLEHGPDAVPEMPDSLRTLYTGSLNVPAWVDEKLLQAGAACCQRAGLFSLVTLRNYSLMGGYESAAINKPLIFTGALKAGPAKRLSDTLAFWVDVTGTDAMKPAAVGFNAAIRVRIIHAMARHYTRKSPGWSDEQWGIPVNHGDMVATYLGFSLVFLEGLYMQGFRPSSQEVSGIFHLWKYIGYLLGIPHQLLPDTEEQAIQTLYKWTMTQPPADADTIALAHALMHAPLTATFPEKNWQKKLLVRIYLGFNYYYLGRHACRRMALPSTCFKFLPYLSACINRMNEYRIGSSEKRRERAIKKGRKAQVEVTDAFLKSTGFGKSVQK</sequence>
<dbReference type="PANTHER" id="PTHR37539:SF1">
    <property type="entry name" value="ER-BOUND OXYGENASE MPAB_MPAB'_RUBBER OXYGENASE CATALYTIC DOMAIN-CONTAINING PROTEIN"/>
    <property type="match status" value="1"/>
</dbReference>
<dbReference type="Proteomes" id="UP000001822">
    <property type="component" value="Chromosome"/>
</dbReference>
<evidence type="ECO:0000259" key="1">
    <source>
        <dbReference type="Pfam" id="PF09995"/>
    </source>
</evidence>
<dbReference type="AlphaFoldDB" id="A0A6N4STE4"/>
<reference evidence="2 3" key="1">
    <citation type="journal article" date="2007" name="Appl. Environ. Microbiol.">
        <title>Genome sequence of the cellulolytic gliding bacterium Cytophaga hutchinsonii.</title>
        <authorList>
            <person name="Xie G."/>
            <person name="Bruce D.C."/>
            <person name="Challacombe J.F."/>
            <person name="Chertkov O."/>
            <person name="Detter J.C."/>
            <person name="Gilna P."/>
            <person name="Han C.S."/>
            <person name="Lucas S."/>
            <person name="Misra M."/>
            <person name="Myers G.L."/>
            <person name="Richardson P."/>
            <person name="Tapia R."/>
            <person name="Thayer N."/>
            <person name="Thompson L.S."/>
            <person name="Brettin T.S."/>
            <person name="Henrissat B."/>
            <person name="Wilson D.B."/>
            <person name="McBride M.J."/>
        </authorList>
    </citation>
    <scope>NUCLEOTIDE SEQUENCE [LARGE SCALE GENOMIC DNA]</scope>
    <source>
        <strain evidence="3">ATCC 33406 / DSM 1761 / CIP 103989 / NBRC 15051 / NCIMB 9469 / D465</strain>
    </source>
</reference>
<gene>
    <name evidence="2" type="ordered locus">CHU_2311</name>
</gene>
<proteinExistence type="predicted"/>
<dbReference type="GO" id="GO:0016491">
    <property type="term" value="F:oxidoreductase activity"/>
    <property type="evidence" value="ECO:0007669"/>
    <property type="project" value="InterPro"/>
</dbReference>
<organism evidence="2 3">
    <name type="scientific">Cytophaga hutchinsonii (strain ATCC 33406 / DSM 1761 / CIP 103989 / NBRC 15051 / NCIMB 9469 / D465)</name>
    <dbReference type="NCBI Taxonomy" id="269798"/>
    <lineage>
        <taxon>Bacteria</taxon>
        <taxon>Pseudomonadati</taxon>
        <taxon>Bacteroidota</taxon>
        <taxon>Cytophagia</taxon>
        <taxon>Cytophagales</taxon>
        <taxon>Cytophagaceae</taxon>
        <taxon>Cytophaga</taxon>
    </lineage>
</organism>
<evidence type="ECO:0000313" key="2">
    <source>
        <dbReference type="EMBL" id="ABG59572.1"/>
    </source>
</evidence>
<feature type="domain" description="ER-bound oxygenase mpaB/mpaB'/Rubber oxygenase catalytic" evidence="1">
    <location>
        <begin position="109"/>
        <end position="319"/>
    </location>
</feature>
<dbReference type="InterPro" id="IPR037473">
    <property type="entry name" value="Lcp-like"/>
</dbReference>
<dbReference type="PANTHER" id="PTHR37539">
    <property type="entry name" value="SECRETED PROTEIN-RELATED"/>
    <property type="match status" value="1"/>
</dbReference>
<dbReference type="EMBL" id="CP000383">
    <property type="protein sequence ID" value="ABG59572.1"/>
    <property type="molecule type" value="Genomic_DNA"/>
</dbReference>
<protein>
    <recommendedName>
        <fullName evidence="1">ER-bound oxygenase mpaB/mpaB'/Rubber oxygenase catalytic domain-containing protein</fullName>
    </recommendedName>
</protein>
<keyword evidence="3" id="KW-1185">Reference proteome</keyword>
<name>A0A6N4STE4_CYTH3</name>
<dbReference type="Pfam" id="PF09995">
    <property type="entry name" value="MPAB_Lcp_cat"/>
    <property type="match status" value="1"/>
</dbReference>
<evidence type="ECO:0000313" key="3">
    <source>
        <dbReference type="Proteomes" id="UP000001822"/>
    </source>
</evidence>
<dbReference type="InterPro" id="IPR018713">
    <property type="entry name" value="MPAB/Lcp_cat_dom"/>
</dbReference>